<dbReference type="GO" id="GO:0046975">
    <property type="term" value="F:histone H3K36 methyltransferase activity"/>
    <property type="evidence" value="ECO:0007669"/>
    <property type="project" value="TreeGrafter"/>
</dbReference>
<dbReference type="AlphaFoldDB" id="A0A7I4Y6T8"/>
<dbReference type="Proteomes" id="UP000025227">
    <property type="component" value="Unplaced"/>
</dbReference>
<dbReference type="WBParaSite" id="HCON_00056350-00001">
    <property type="protein sequence ID" value="HCON_00056350-00001"/>
    <property type="gene ID" value="HCON_00056350"/>
</dbReference>
<dbReference type="InterPro" id="IPR001888">
    <property type="entry name" value="Transposase_1"/>
</dbReference>
<dbReference type="GO" id="GO:0003697">
    <property type="term" value="F:single-stranded DNA binding"/>
    <property type="evidence" value="ECO:0007669"/>
    <property type="project" value="TreeGrafter"/>
</dbReference>
<reference evidence="3" key="1">
    <citation type="submission" date="2020-12" db="UniProtKB">
        <authorList>
            <consortium name="WormBaseParasite"/>
        </authorList>
    </citation>
    <scope>IDENTIFICATION</scope>
    <source>
        <strain evidence="3">MHco3</strain>
    </source>
</reference>
<dbReference type="GO" id="GO:0031297">
    <property type="term" value="P:replication fork processing"/>
    <property type="evidence" value="ECO:0007669"/>
    <property type="project" value="TreeGrafter"/>
</dbReference>
<sequence length="220" mass="25048">MDKRQIRTIYLFQFKLGRSATETARDVKDALGSGTTNQRKAQWCFKNFRTGNESLEDDEGSGRSSAIDNEQLRTLVEENLRTTLKNIGSRLNVSSRTVITHMQEIGKSEKLGRIVTCDEKWILYDNRRRSDQYLNKGQAPRRYPKPKQHGNDVMMLFGGLIAGLIHHSFMDTGETVTTEKLCQEIDEMHRKLQLMSPALVNGSVQFYSTTTLGPTPHNLP</sequence>
<accession>A0A7I4Y6T8</accession>
<dbReference type="GO" id="GO:0003690">
    <property type="term" value="F:double-stranded DNA binding"/>
    <property type="evidence" value="ECO:0007669"/>
    <property type="project" value="TreeGrafter"/>
</dbReference>
<dbReference type="InterPro" id="IPR041426">
    <property type="entry name" value="Mos1_HTH"/>
</dbReference>
<dbReference type="PANTHER" id="PTHR46060">
    <property type="entry name" value="MARINER MOS1 TRANSPOSASE-LIKE PROTEIN"/>
    <property type="match status" value="1"/>
</dbReference>
<dbReference type="Gene3D" id="3.30.420.10">
    <property type="entry name" value="Ribonuclease H-like superfamily/Ribonuclease H"/>
    <property type="match status" value="1"/>
</dbReference>
<dbReference type="GO" id="GO:0006303">
    <property type="term" value="P:double-strand break repair via nonhomologous end joining"/>
    <property type="evidence" value="ECO:0007669"/>
    <property type="project" value="TreeGrafter"/>
</dbReference>
<keyword evidence="2" id="KW-1185">Reference proteome</keyword>
<dbReference type="GO" id="GO:0035861">
    <property type="term" value="C:site of double-strand break"/>
    <property type="evidence" value="ECO:0007669"/>
    <property type="project" value="TreeGrafter"/>
</dbReference>
<dbReference type="GO" id="GO:0015074">
    <property type="term" value="P:DNA integration"/>
    <property type="evidence" value="ECO:0007669"/>
    <property type="project" value="TreeGrafter"/>
</dbReference>
<evidence type="ECO:0000313" key="2">
    <source>
        <dbReference type="Proteomes" id="UP000025227"/>
    </source>
</evidence>
<evidence type="ECO:0000313" key="3">
    <source>
        <dbReference type="WBParaSite" id="HCON_00056350-00001"/>
    </source>
</evidence>
<dbReference type="InterPro" id="IPR036397">
    <property type="entry name" value="RNaseH_sf"/>
</dbReference>
<dbReference type="Pfam" id="PF17906">
    <property type="entry name" value="HTH_48"/>
    <property type="match status" value="1"/>
</dbReference>
<dbReference type="GO" id="GO:0000729">
    <property type="term" value="P:DNA double-strand break processing"/>
    <property type="evidence" value="ECO:0007669"/>
    <property type="project" value="TreeGrafter"/>
</dbReference>
<dbReference type="Pfam" id="PF01359">
    <property type="entry name" value="Transposase_1"/>
    <property type="match status" value="1"/>
</dbReference>
<organism evidence="2 3">
    <name type="scientific">Haemonchus contortus</name>
    <name type="common">Barber pole worm</name>
    <dbReference type="NCBI Taxonomy" id="6289"/>
    <lineage>
        <taxon>Eukaryota</taxon>
        <taxon>Metazoa</taxon>
        <taxon>Ecdysozoa</taxon>
        <taxon>Nematoda</taxon>
        <taxon>Chromadorea</taxon>
        <taxon>Rhabditida</taxon>
        <taxon>Rhabditina</taxon>
        <taxon>Rhabditomorpha</taxon>
        <taxon>Strongyloidea</taxon>
        <taxon>Trichostrongylidae</taxon>
        <taxon>Haemonchus</taxon>
    </lineage>
</organism>
<feature type="domain" description="Mos1 transposase HTH" evidence="1">
    <location>
        <begin position="3"/>
        <end position="52"/>
    </location>
</feature>
<name>A0A7I4Y6T8_HAECO</name>
<dbReference type="GO" id="GO:0000793">
    <property type="term" value="C:condensed chromosome"/>
    <property type="evidence" value="ECO:0007669"/>
    <property type="project" value="TreeGrafter"/>
</dbReference>
<proteinExistence type="predicted"/>
<dbReference type="InterPro" id="IPR052709">
    <property type="entry name" value="Transposase-MT_Hybrid"/>
</dbReference>
<dbReference type="Gene3D" id="1.10.10.1450">
    <property type="match status" value="1"/>
</dbReference>
<dbReference type="OrthoDB" id="6137736at2759"/>
<dbReference type="PANTHER" id="PTHR46060:SF2">
    <property type="entry name" value="HISTONE-LYSINE N-METHYLTRANSFERASE SETMAR"/>
    <property type="match status" value="1"/>
</dbReference>
<protein>
    <submittedName>
        <fullName evidence="3">HTH_48 domain-containing protein</fullName>
    </submittedName>
</protein>
<dbReference type="GO" id="GO:0042800">
    <property type="term" value="F:histone H3K4 methyltransferase activity"/>
    <property type="evidence" value="ECO:0007669"/>
    <property type="project" value="TreeGrafter"/>
</dbReference>
<dbReference type="GO" id="GO:0044774">
    <property type="term" value="P:mitotic DNA integrity checkpoint signaling"/>
    <property type="evidence" value="ECO:0007669"/>
    <property type="project" value="TreeGrafter"/>
</dbReference>
<evidence type="ECO:0000259" key="1">
    <source>
        <dbReference type="Pfam" id="PF17906"/>
    </source>
</evidence>
<dbReference type="GO" id="GO:0044547">
    <property type="term" value="F:DNA topoisomerase binding"/>
    <property type="evidence" value="ECO:0007669"/>
    <property type="project" value="TreeGrafter"/>
</dbReference>
<dbReference type="GO" id="GO:0000014">
    <property type="term" value="F:single-stranded DNA endodeoxyribonuclease activity"/>
    <property type="evidence" value="ECO:0007669"/>
    <property type="project" value="TreeGrafter"/>
</dbReference>
<dbReference type="GO" id="GO:0005634">
    <property type="term" value="C:nucleus"/>
    <property type="evidence" value="ECO:0007669"/>
    <property type="project" value="TreeGrafter"/>
</dbReference>